<proteinExistence type="predicted"/>
<evidence type="ECO:0000313" key="1">
    <source>
        <dbReference type="EMBL" id="GAA1747360.1"/>
    </source>
</evidence>
<dbReference type="EMBL" id="BAAAOA010000005">
    <property type="protein sequence ID" value="GAA1747360.1"/>
    <property type="molecule type" value="Genomic_DNA"/>
</dbReference>
<gene>
    <name evidence="1" type="ORF">GCM10009767_02650</name>
</gene>
<protein>
    <submittedName>
        <fullName evidence="1">Uncharacterized protein</fullName>
    </submittedName>
</protein>
<dbReference type="Proteomes" id="UP001501204">
    <property type="component" value="Unassembled WGS sequence"/>
</dbReference>
<dbReference type="RefSeq" id="WP_344119125.1">
    <property type="nucleotide sequence ID" value="NZ_BAAAOA010000005.1"/>
</dbReference>
<evidence type="ECO:0000313" key="2">
    <source>
        <dbReference type="Proteomes" id="UP001501204"/>
    </source>
</evidence>
<accession>A0ABN2K3M8</accession>
<name>A0ABN2K3M8_9MICC</name>
<organism evidence="1 2">
    <name type="scientific">Kocuria aegyptia</name>
    <dbReference type="NCBI Taxonomy" id="330943"/>
    <lineage>
        <taxon>Bacteria</taxon>
        <taxon>Bacillati</taxon>
        <taxon>Actinomycetota</taxon>
        <taxon>Actinomycetes</taxon>
        <taxon>Micrococcales</taxon>
        <taxon>Micrococcaceae</taxon>
        <taxon>Kocuria</taxon>
    </lineage>
</organism>
<reference evidence="1 2" key="1">
    <citation type="journal article" date="2019" name="Int. J. Syst. Evol. Microbiol.">
        <title>The Global Catalogue of Microorganisms (GCM) 10K type strain sequencing project: providing services to taxonomists for standard genome sequencing and annotation.</title>
        <authorList>
            <consortium name="The Broad Institute Genomics Platform"/>
            <consortium name="The Broad Institute Genome Sequencing Center for Infectious Disease"/>
            <person name="Wu L."/>
            <person name="Ma J."/>
        </authorList>
    </citation>
    <scope>NUCLEOTIDE SEQUENCE [LARGE SCALE GENOMIC DNA]</scope>
    <source>
        <strain evidence="1 2">JCM 14735</strain>
    </source>
</reference>
<keyword evidence="2" id="KW-1185">Reference proteome</keyword>
<comment type="caution">
    <text evidence="1">The sequence shown here is derived from an EMBL/GenBank/DDBJ whole genome shotgun (WGS) entry which is preliminary data.</text>
</comment>
<sequence length="87" mass="9113">MTAIPYTHPAESLVRAGVVGALGARGVTVTSAEMLFDGLEWAVIVSHYPPDMSENDVRVAVWTAVLNYTAVFDVPAPAGGVRISITG</sequence>